<dbReference type="InterPro" id="IPR004827">
    <property type="entry name" value="bZIP"/>
</dbReference>
<accession>A0AAW1MD68</accession>
<organism evidence="3 4">
    <name type="scientific">Popillia japonica</name>
    <name type="common">Japanese beetle</name>
    <dbReference type="NCBI Taxonomy" id="7064"/>
    <lineage>
        <taxon>Eukaryota</taxon>
        <taxon>Metazoa</taxon>
        <taxon>Ecdysozoa</taxon>
        <taxon>Arthropoda</taxon>
        <taxon>Hexapoda</taxon>
        <taxon>Insecta</taxon>
        <taxon>Pterygota</taxon>
        <taxon>Neoptera</taxon>
        <taxon>Endopterygota</taxon>
        <taxon>Coleoptera</taxon>
        <taxon>Polyphaga</taxon>
        <taxon>Scarabaeiformia</taxon>
        <taxon>Scarabaeidae</taxon>
        <taxon>Rutelinae</taxon>
        <taxon>Popillia</taxon>
    </lineage>
</organism>
<feature type="compositionally biased region" description="Polar residues" evidence="1">
    <location>
        <begin position="212"/>
        <end position="222"/>
    </location>
</feature>
<dbReference type="InterPro" id="IPR039165">
    <property type="entry name" value="CREBRF"/>
</dbReference>
<feature type="domain" description="BZIP" evidence="2">
    <location>
        <begin position="478"/>
        <end position="492"/>
    </location>
</feature>
<protein>
    <recommendedName>
        <fullName evidence="2">BZIP domain-containing protein</fullName>
    </recommendedName>
</protein>
<evidence type="ECO:0000313" key="3">
    <source>
        <dbReference type="EMBL" id="KAK9744183.1"/>
    </source>
</evidence>
<feature type="compositionally biased region" description="Polar residues" evidence="1">
    <location>
        <begin position="261"/>
        <end position="276"/>
    </location>
</feature>
<name>A0AAW1MD68_POPJA</name>
<dbReference type="GO" id="GO:0006986">
    <property type="term" value="P:response to unfolded protein"/>
    <property type="evidence" value="ECO:0007669"/>
    <property type="project" value="InterPro"/>
</dbReference>
<dbReference type="PANTHER" id="PTHR21552:SF2">
    <property type="entry name" value="CREB3 REGULATORY FACTOR"/>
    <property type="match status" value="1"/>
</dbReference>
<dbReference type="SMART" id="SM00338">
    <property type="entry name" value="BRLZ"/>
    <property type="match status" value="1"/>
</dbReference>
<evidence type="ECO:0000256" key="1">
    <source>
        <dbReference type="SAM" id="MobiDB-lite"/>
    </source>
</evidence>
<keyword evidence="4" id="KW-1185">Reference proteome</keyword>
<dbReference type="EMBL" id="JASPKY010000061">
    <property type="protein sequence ID" value="KAK9744183.1"/>
    <property type="molecule type" value="Genomic_DNA"/>
</dbReference>
<dbReference type="PANTHER" id="PTHR21552">
    <property type="entry name" value="ADULT RETINA PROTEIN"/>
    <property type="match status" value="1"/>
</dbReference>
<dbReference type="CDD" id="cd14809">
    <property type="entry name" value="bZIP_AUREO-like"/>
    <property type="match status" value="1"/>
</dbReference>
<dbReference type="GO" id="GO:0000977">
    <property type="term" value="F:RNA polymerase II transcription regulatory region sequence-specific DNA binding"/>
    <property type="evidence" value="ECO:0007669"/>
    <property type="project" value="TreeGrafter"/>
</dbReference>
<feature type="region of interest" description="Disordered" evidence="1">
    <location>
        <begin position="260"/>
        <end position="293"/>
    </location>
</feature>
<dbReference type="Proteomes" id="UP001458880">
    <property type="component" value="Unassembled WGS sequence"/>
</dbReference>
<dbReference type="PROSITE" id="PS00036">
    <property type="entry name" value="BZIP_BASIC"/>
    <property type="match status" value="1"/>
</dbReference>
<comment type="caution">
    <text evidence="3">The sequence shown here is derived from an EMBL/GenBank/DDBJ whole genome shotgun (WGS) entry which is preliminary data.</text>
</comment>
<reference evidence="3 4" key="1">
    <citation type="journal article" date="2024" name="BMC Genomics">
        <title>De novo assembly and annotation of Popillia japonica's genome with initial clues to its potential as an invasive pest.</title>
        <authorList>
            <person name="Cucini C."/>
            <person name="Boschi S."/>
            <person name="Funari R."/>
            <person name="Cardaioli E."/>
            <person name="Iannotti N."/>
            <person name="Marturano G."/>
            <person name="Paoli F."/>
            <person name="Bruttini M."/>
            <person name="Carapelli A."/>
            <person name="Frati F."/>
            <person name="Nardi F."/>
        </authorList>
    </citation>
    <scope>NUCLEOTIDE SEQUENCE [LARGE SCALE GENOMIC DNA]</scope>
    <source>
        <strain evidence="3">DMR45628</strain>
    </source>
</reference>
<evidence type="ECO:0000313" key="4">
    <source>
        <dbReference type="Proteomes" id="UP001458880"/>
    </source>
</evidence>
<feature type="region of interest" description="Disordered" evidence="1">
    <location>
        <begin position="313"/>
        <end position="372"/>
    </location>
</feature>
<sequence length="581" mass="64414">MSDYPEDFFCDPGVTIKQEPLGMDNSMSISASVPIPGRRLNKQLELSLSRDLPFSTSLPQSPSFQDFNSIDQLQALYEPVVNNTMWGTTKQESMNTDEDDLFKVDKADLIQGPTLAELNANDDTLLGDLNFDDLLLPEEGQTYGTLTLQTSPLQKLTLPFVQLANNINNNNNLLASSCPSAGLGYYRDSMEFTLSPAENSFNFSSKAPIPTFSPTTQNNSTPVAPVKTPPTYTNVNVTPTKQSTLHELLLKHDNTPPDYITLNQTAKIPTSPTTRSPVGRVSRLHSSRLSTSAPTHLGLEQIWQRREPRKHLLSTGSLAEAGSTSSLSTGDVLSPEGHDLSHDDQDYDEDSEHYEDFSSDDGDSDDDDDQQTKAMKREKYFWQYNIQAKGPKGQRLVMKTKMENPHVLNEVTDPVFSTECAVRGIKHSGKARKGDGNDLTPNPRKLFTIGKELDKLGRIINDMTPVSELPFNVRPKSRKEKNKLASRACRLKKKAQHEANKIKLHGLESEHRRLMNGIAQARNTVKVKLGTGAIRDPLINNIEKIVKTSTRIRIAGQTTEYVNKVLDKVKSGVPGGGLEDI</sequence>
<proteinExistence type="predicted"/>
<feature type="compositionally biased region" description="Polar residues" evidence="1">
    <location>
        <begin position="314"/>
        <end position="331"/>
    </location>
</feature>
<dbReference type="GO" id="GO:0005634">
    <property type="term" value="C:nucleus"/>
    <property type="evidence" value="ECO:0007669"/>
    <property type="project" value="TreeGrafter"/>
</dbReference>
<gene>
    <name evidence="3" type="ORF">QE152_g7990</name>
</gene>
<evidence type="ECO:0000259" key="2">
    <source>
        <dbReference type="PROSITE" id="PS00036"/>
    </source>
</evidence>
<dbReference type="AlphaFoldDB" id="A0AAW1MD68"/>
<feature type="compositionally biased region" description="Acidic residues" evidence="1">
    <location>
        <begin position="345"/>
        <end position="369"/>
    </location>
</feature>
<feature type="region of interest" description="Disordered" evidence="1">
    <location>
        <begin position="212"/>
        <end position="233"/>
    </location>
</feature>
<dbReference type="GO" id="GO:0000981">
    <property type="term" value="F:DNA-binding transcription factor activity, RNA polymerase II-specific"/>
    <property type="evidence" value="ECO:0007669"/>
    <property type="project" value="TreeGrafter"/>
</dbReference>